<evidence type="ECO:0000256" key="1">
    <source>
        <dbReference type="ARBA" id="ARBA00004786"/>
    </source>
</evidence>
<keyword evidence="5" id="KW-0274">FAD</keyword>
<evidence type="ECO:0000313" key="10">
    <source>
        <dbReference type="Proteomes" id="UP001596060"/>
    </source>
</evidence>
<keyword evidence="3 5" id="KW-0520">NAD</keyword>
<gene>
    <name evidence="9" type="primary">putA</name>
    <name evidence="9" type="ORF">ACFPN9_06210</name>
</gene>
<dbReference type="InterPro" id="IPR016161">
    <property type="entry name" value="Ald_DH/histidinol_DH"/>
</dbReference>
<dbReference type="Pfam" id="PF00171">
    <property type="entry name" value="Aldedh"/>
    <property type="match status" value="1"/>
</dbReference>
<dbReference type="InterPro" id="IPR016162">
    <property type="entry name" value="Ald_DH_N"/>
</dbReference>
<evidence type="ECO:0000256" key="4">
    <source>
        <dbReference type="ARBA" id="ARBA00048142"/>
    </source>
</evidence>
<dbReference type="EC" id="1.2.1.88" evidence="5"/>
<dbReference type="Gene3D" id="3.40.309.10">
    <property type="entry name" value="Aldehyde Dehydrogenase, Chain A, domain 2"/>
    <property type="match status" value="1"/>
</dbReference>
<feature type="domain" description="Proline dehydrogenase" evidence="7">
    <location>
        <begin position="177"/>
        <end position="469"/>
    </location>
</feature>
<comment type="pathway">
    <text evidence="5">Amino-acid degradation; L-proline degradation into L-glutamate; L-glutamate from L-proline: step 1/2.</text>
</comment>
<dbReference type="PIRSF" id="PIRSF000197">
    <property type="entry name" value="Bifunct_PutA"/>
    <property type="match status" value="1"/>
</dbReference>
<dbReference type="Gene3D" id="1.20.5.460">
    <property type="entry name" value="Single helix bin"/>
    <property type="match status" value="1"/>
</dbReference>
<dbReference type="PROSITE" id="PS00070">
    <property type="entry name" value="ALDEHYDE_DEHYDR_CYS"/>
    <property type="match status" value="1"/>
</dbReference>
<dbReference type="GO" id="GO:0003842">
    <property type="term" value="F:L-glutamate gamma-semialdehyde dehydrogenase activity"/>
    <property type="evidence" value="ECO:0007669"/>
    <property type="project" value="UniProtKB-EC"/>
</dbReference>
<evidence type="ECO:0000256" key="2">
    <source>
        <dbReference type="ARBA" id="ARBA00023002"/>
    </source>
</evidence>
<keyword evidence="5" id="KW-0285">Flavoprotein</keyword>
<dbReference type="EC" id="1.5.5.2" evidence="5"/>
<dbReference type="Gene3D" id="3.20.20.220">
    <property type="match status" value="1"/>
</dbReference>
<dbReference type="SUPFAM" id="SSF81935">
    <property type="entry name" value="N-terminal domain of bifunctional PutA protein"/>
    <property type="match status" value="1"/>
</dbReference>
<keyword evidence="5" id="KW-0804">Transcription</keyword>
<evidence type="ECO:0000313" key="9">
    <source>
        <dbReference type="EMBL" id="MFC5504850.1"/>
    </source>
</evidence>
<name>A0ABW0NXI7_9HYPH</name>
<comment type="function">
    <text evidence="5">Oxidizes proline to glutamate for use as a carbon and nitrogen source.</text>
</comment>
<dbReference type="RefSeq" id="WP_066717840.1">
    <property type="nucleotide sequence ID" value="NZ_JBHSLU010000009.1"/>
</dbReference>
<feature type="domain" description="Aldehyde dehydrogenase" evidence="6">
    <location>
        <begin position="556"/>
        <end position="1012"/>
    </location>
</feature>
<organism evidence="9 10">
    <name type="scientific">Bosea massiliensis</name>
    <dbReference type="NCBI Taxonomy" id="151419"/>
    <lineage>
        <taxon>Bacteria</taxon>
        <taxon>Pseudomonadati</taxon>
        <taxon>Pseudomonadota</taxon>
        <taxon>Alphaproteobacteria</taxon>
        <taxon>Hyphomicrobiales</taxon>
        <taxon>Boseaceae</taxon>
        <taxon>Bosea</taxon>
    </lineage>
</organism>
<dbReference type="InterPro" id="IPR024082">
    <property type="entry name" value="PRODH_PutA_dom_II"/>
</dbReference>
<dbReference type="EMBL" id="JBHSLU010000009">
    <property type="protein sequence ID" value="MFC5504850.1"/>
    <property type="molecule type" value="Genomic_DNA"/>
</dbReference>
<comment type="caution">
    <text evidence="9">The sequence shown here is derived from an EMBL/GenBank/DDBJ whole genome shotgun (WGS) entry which is preliminary data.</text>
</comment>
<reference evidence="10" key="1">
    <citation type="journal article" date="2019" name="Int. J. Syst. Evol. Microbiol.">
        <title>The Global Catalogue of Microorganisms (GCM) 10K type strain sequencing project: providing services to taxonomists for standard genome sequencing and annotation.</title>
        <authorList>
            <consortium name="The Broad Institute Genomics Platform"/>
            <consortium name="The Broad Institute Genome Sequencing Center for Infectious Disease"/>
            <person name="Wu L."/>
            <person name="Ma J."/>
        </authorList>
    </citation>
    <scope>NUCLEOTIDE SEQUENCE [LARGE SCALE GENOMIC DNA]</scope>
    <source>
        <strain evidence="10">CCUG 43117</strain>
    </source>
</reference>
<dbReference type="PANTHER" id="PTHR42862">
    <property type="entry name" value="DELTA-1-PYRROLINE-5-CARBOXYLATE DEHYDROGENASE 1, ISOFORM A-RELATED"/>
    <property type="match status" value="1"/>
</dbReference>
<dbReference type="CDD" id="cd07125">
    <property type="entry name" value="ALDH_PutA-P5CDH"/>
    <property type="match status" value="1"/>
</dbReference>
<dbReference type="PANTHER" id="PTHR42862:SF1">
    <property type="entry name" value="DELTA-1-PYRROLINE-5-CARBOXYLATE DEHYDROGENASE 2, ISOFORM A-RELATED"/>
    <property type="match status" value="1"/>
</dbReference>
<comment type="catalytic activity">
    <reaction evidence="4 5">
        <text>L-glutamate 5-semialdehyde + NAD(+) + H2O = L-glutamate + NADH + 2 H(+)</text>
        <dbReference type="Rhea" id="RHEA:30235"/>
        <dbReference type="ChEBI" id="CHEBI:15377"/>
        <dbReference type="ChEBI" id="CHEBI:15378"/>
        <dbReference type="ChEBI" id="CHEBI:29985"/>
        <dbReference type="ChEBI" id="CHEBI:57540"/>
        <dbReference type="ChEBI" id="CHEBI:57945"/>
        <dbReference type="ChEBI" id="CHEBI:58066"/>
        <dbReference type="EC" id="1.2.1.88"/>
    </reaction>
</comment>
<dbReference type="NCBIfam" id="TIGR01238">
    <property type="entry name" value="D1pyr5carbox3"/>
    <property type="match status" value="1"/>
</dbReference>
<keyword evidence="10" id="KW-1185">Reference proteome</keyword>
<evidence type="ECO:0000259" key="8">
    <source>
        <dbReference type="Pfam" id="PF14850"/>
    </source>
</evidence>
<comment type="similarity">
    <text evidence="5">In the C-terminal section; belongs to the aldehyde dehydrogenase family.</text>
</comment>
<dbReference type="SUPFAM" id="SSF51730">
    <property type="entry name" value="FAD-linked oxidoreductase"/>
    <property type="match status" value="1"/>
</dbReference>
<comment type="similarity">
    <text evidence="5">In the N-terminal section; belongs to the proline dehydrogenase family.</text>
</comment>
<proteinExistence type="inferred from homology"/>
<keyword evidence="5" id="KW-0805">Transcription regulation</keyword>
<dbReference type="SUPFAM" id="SSF53720">
    <property type="entry name" value="ALDH-like"/>
    <property type="match status" value="1"/>
</dbReference>
<dbReference type="InterPro" id="IPR016160">
    <property type="entry name" value="Ald_DH_CS_CYS"/>
</dbReference>
<accession>A0ABW0NXI7</accession>
<dbReference type="NCBIfam" id="NF008869">
    <property type="entry name" value="PRK11904.1"/>
    <property type="match status" value="1"/>
</dbReference>
<dbReference type="InterPro" id="IPR025703">
    <property type="entry name" value="Bifunct_PutA"/>
</dbReference>
<keyword evidence="2 5" id="KW-0560">Oxidoreductase</keyword>
<dbReference type="Pfam" id="PF01619">
    <property type="entry name" value="Pro_dh"/>
    <property type="match status" value="1"/>
</dbReference>
<keyword evidence="5" id="KW-0678">Repressor</keyword>
<evidence type="ECO:0000259" key="6">
    <source>
        <dbReference type="Pfam" id="PF00171"/>
    </source>
</evidence>
<evidence type="ECO:0000259" key="7">
    <source>
        <dbReference type="Pfam" id="PF01619"/>
    </source>
</evidence>
<dbReference type="Proteomes" id="UP001596060">
    <property type="component" value="Unassembled WGS sequence"/>
</dbReference>
<evidence type="ECO:0000256" key="5">
    <source>
        <dbReference type="PIRNR" id="PIRNR000197"/>
    </source>
</evidence>
<dbReference type="InterPro" id="IPR005933">
    <property type="entry name" value="PutA_C"/>
</dbReference>
<dbReference type="InterPro" id="IPR029041">
    <property type="entry name" value="FAD-linked_oxidoreductase-like"/>
</dbReference>
<dbReference type="Pfam" id="PF14850">
    <property type="entry name" value="Pro_dh-DNA_bdg"/>
    <property type="match status" value="1"/>
</dbReference>
<dbReference type="Gene3D" id="3.40.605.10">
    <property type="entry name" value="Aldehyde Dehydrogenase, Chain A, domain 1"/>
    <property type="match status" value="1"/>
</dbReference>
<comment type="cofactor">
    <cofactor evidence="5">
        <name>FAD</name>
        <dbReference type="ChEBI" id="CHEBI:57692"/>
    </cofactor>
</comment>
<dbReference type="InterPro" id="IPR016163">
    <property type="entry name" value="Ald_DH_C"/>
</dbReference>
<comment type="catalytic activity">
    <reaction evidence="5">
        <text>L-proline + a quinone = (S)-1-pyrroline-5-carboxylate + a quinol + H(+)</text>
        <dbReference type="Rhea" id="RHEA:23784"/>
        <dbReference type="ChEBI" id="CHEBI:15378"/>
        <dbReference type="ChEBI" id="CHEBI:17388"/>
        <dbReference type="ChEBI" id="CHEBI:24646"/>
        <dbReference type="ChEBI" id="CHEBI:60039"/>
        <dbReference type="ChEBI" id="CHEBI:132124"/>
        <dbReference type="EC" id="1.5.5.2"/>
    </reaction>
</comment>
<dbReference type="InterPro" id="IPR050485">
    <property type="entry name" value="Proline_metab_enzyme"/>
</dbReference>
<keyword evidence="5" id="KW-0642">Proline metabolism</keyword>
<sequence length="1030" mass="108755">MAAPLPPFRAPYAEDDGAIAARLLAGARREPAAKARIDARATELIEAIRSRKVGLGGIEELLREYSLSTREGLALMVLAEALLRVPDAATADRLIEDKLGQGDFAHHESKSDAFLVSASAWALGITARVIQPGETPTSIIGGLAKRLGMPTVRTATRQAMRVMGNHFVLGQTIEEALKRAGSKSGKLYRYSFDMLGEGARTQGDADRYFASYAAAIDAIGRSAGNAPLPNRPGISVKLSALHPRYDATNRERVLAELTPKVIELARQAKRYDLNFTVDAEEADRLELSLDIIDAVVADPSLAEWDGFGLAIQAYQKRASAVIDHIGRLAEAHGRRMMVRLVKGAYWDTELKRAQERGLADYPVFTRKAMTDLNYEACAAQLLALRPRIIPQFATHNAQTVATVAEMAGSSEGFEFQRLHGMGEALYEKLLAGPEGFACRTYAPVGGHQDLLAYLVRRLLENGANSSFVSVSGDPDVPVAQLLVPPADIIGQPGAARHRRIPLPADLFGPSRKNSAGVELGHAESLEALLAEIAAAVAKPFPEATPIIDGASAGGTARDVRSPIDNHVIGRVAEADATTAARAVAAATAGFPAWNATPARTRAAALRKAADLMEARRGLLLALLQAEAGKTLDDALSEVREAVDFCRYYAAEAEAKLATPTALPGPTGEDNRLILRGRGAFLCIAPWNFPLAIFAGQIVAALVAGNSVVAKPAPQTPLIAAVTVRLLHEAGIPVSALHLVPGDGAVGAALVAHKEVAGVAFTGSTTTARAINRALAAKDSPIVPLIAETGGLNAMIVDATALAEQVADDVVMSAFRSAGQRCSALRLLVVQDDVADKMIEMITGAARELKLGDPRAIDTHIGPVIDAAAKHRLDTHIDAMRKLGRVAWAGQTPALGGTYVAPHVVSLGSVADLTSEHFGPILHVVRWKAGELDRVIHDIEATGYGLTLGVHSRIETTIEQVTSRLSTGNIYVNRNIIGAVVGVQPFGGHGLSGTGPKAGGPHYLMRFATEQTVTINTAAAGGNASLIAMGE</sequence>
<keyword evidence="5" id="KW-0238">DNA-binding</keyword>
<dbReference type="InterPro" id="IPR002872">
    <property type="entry name" value="Proline_DH_dom"/>
</dbReference>
<protein>
    <recommendedName>
        <fullName evidence="5">Bifunctional protein PutA</fullName>
    </recommendedName>
    <domain>
        <recommendedName>
            <fullName evidence="5">Proline dehydrogenase</fullName>
            <ecNumber evidence="5">1.5.5.2</ecNumber>
        </recommendedName>
        <alternativeName>
            <fullName evidence="5">Proline oxidase</fullName>
        </alternativeName>
    </domain>
    <domain>
        <recommendedName>
            <fullName evidence="5">Delta-1-pyrroline-5-carboxylate dehydrogenase</fullName>
            <shortName evidence="5">P5C dehydrogenase</shortName>
            <ecNumber evidence="5">1.2.1.88</ecNumber>
        </recommendedName>
        <alternativeName>
            <fullName evidence="5">L-glutamate gamma-semialdehyde dehydrogenase</fullName>
        </alternativeName>
    </domain>
</protein>
<feature type="domain" description="Proline dehydrogenase PutA" evidence="8">
    <location>
        <begin position="58"/>
        <end position="167"/>
    </location>
</feature>
<comment type="pathway">
    <text evidence="1 5">Amino-acid degradation; L-proline degradation into L-glutamate; L-glutamate from L-proline: step 2/2.</text>
</comment>
<dbReference type="InterPro" id="IPR015590">
    <property type="entry name" value="Aldehyde_DH_dom"/>
</dbReference>
<evidence type="ECO:0000256" key="3">
    <source>
        <dbReference type="ARBA" id="ARBA00023027"/>
    </source>
</evidence>
<dbReference type="InterPro" id="IPR024089">
    <property type="entry name" value="PRODH_PutA_dom_I/II"/>
</dbReference>
<dbReference type="GO" id="GO:0004657">
    <property type="term" value="F:proline dehydrogenase activity"/>
    <property type="evidence" value="ECO:0007669"/>
    <property type="project" value="UniProtKB-EC"/>
</dbReference>